<dbReference type="GeneID" id="27312564"/>
<protein>
    <submittedName>
        <fullName evidence="1">Uncharacterized protein</fullName>
    </submittedName>
</protein>
<dbReference type="InterPro" id="IPR036188">
    <property type="entry name" value="FAD/NAD-bd_sf"/>
</dbReference>
<dbReference type="VEuPathDB" id="FungiDB:PV09_04591"/>
<sequence length="543" mass="61797">MEESLKFDDLSSIPIVDVLIIGAGPCGLATAARLREKYPSALFTDEEQSRYTWIARNAQQTSIKDRRTGRVRRMSCVPSRPNDPSILVLDSTGDQWMERWNKLFERLEIEYLRSPMFFHTHPQDRDALLSFCHREGSSSDWIQEIAGCVGKELSKHEKKKRRRSHHQRRTKLCPSDINERDRQDYFAPASLAFKRFCEECIEHYRLKDLVRKESVESIDYDFIPGTSTIKKLFIVRASARTYLSRIVVLAVGGGDAVSPVPFHESTHVLDLGNANALIPDVLKRKVELGHETNVLVVGGGLTSAQAADCLLRKGIAKVYLLMRGPWKTKPFDIDLEWMGRYRNGKRAAFWTEDDLDERLAMAKQARNGGSITPRFAKKLKKYEQEGRLKVYTHTQIVSRQYDERKMVWKAITEPRQELPYFDHIIFATGLSIDVRTMDILRTVNEKYPIPSHGGHPALTDDLRWNAEMPLFVNGKLAMLQLGPSAGNLEGARLGAERIAWGIFNELNETDGSVEQAGVAQQNYVLGIGSRYDSLIEIDTTVEI</sequence>
<dbReference type="SUPFAM" id="SSF51905">
    <property type="entry name" value="FAD/NAD(P)-binding domain"/>
    <property type="match status" value="2"/>
</dbReference>
<dbReference type="STRING" id="253628.A0A0D2ACV5"/>
<accession>A0A0D2ACV5</accession>
<dbReference type="PANTHER" id="PTHR38663:SF1">
    <property type="entry name" value="L-ORNITHINE N(5)-MONOOXYGENASE"/>
    <property type="match status" value="1"/>
</dbReference>
<name>A0A0D2ACV5_9PEZI</name>
<dbReference type="PANTHER" id="PTHR38663">
    <property type="match status" value="1"/>
</dbReference>
<evidence type="ECO:0000313" key="1">
    <source>
        <dbReference type="EMBL" id="KIW04295.1"/>
    </source>
</evidence>
<gene>
    <name evidence="1" type="ORF">PV09_04591</name>
</gene>
<dbReference type="Proteomes" id="UP000053259">
    <property type="component" value="Unassembled WGS sequence"/>
</dbReference>
<dbReference type="RefSeq" id="XP_016214164.1">
    <property type="nucleotide sequence ID" value="XM_016357962.1"/>
</dbReference>
<reference evidence="1 2" key="1">
    <citation type="submission" date="2015-01" db="EMBL/GenBank/DDBJ databases">
        <title>The Genome Sequence of Ochroconis gallopava CBS43764.</title>
        <authorList>
            <consortium name="The Broad Institute Genomics Platform"/>
            <person name="Cuomo C."/>
            <person name="de Hoog S."/>
            <person name="Gorbushina A."/>
            <person name="Stielow B."/>
            <person name="Teixiera M."/>
            <person name="Abouelleil A."/>
            <person name="Chapman S.B."/>
            <person name="Priest M."/>
            <person name="Young S.K."/>
            <person name="Wortman J."/>
            <person name="Nusbaum C."/>
            <person name="Birren B."/>
        </authorList>
    </citation>
    <scope>NUCLEOTIDE SEQUENCE [LARGE SCALE GENOMIC DNA]</scope>
    <source>
        <strain evidence="1 2">CBS 43764</strain>
    </source>
</reference>
<dbReference type="HOGENOM" id="CLU_014633_1_1_1"/>
<proteinExistence type="predicted"/>
<evidence type="ECO:0000313" key="2">
    <source>
        <dbReference type="Proteomes" id="UP000053259"/>
    </source>
</evidence>
<dbReference type="EMBL" id="KN847541">
    <property type="protein sequence ID" value="KIW04295.1"/>
    <property type="molecule type" value="Genomic_DNA"/>
</dbReference>
<dbReference type="Gene3D" id="3.50.50.60">
    <property type="entry name" value="FAD/NAD(P)-binding domain"/>
    <property type="match status" value="2"/>
</dbReference>
<dbReference type="AlphaFoldDB" id="A0A0D2ACV5"/>
<keyword evidence="2" id="KW-1185">Reference proteome</keyword>
<dbReference type="InParanoid" id="A0A0D2ACV5"/>
<organism evidence="1 2">
    <name type="scientific">Verruconis gallopava</name>
    <dbReference type="NCBI Taxonomy" id="253628"/>
    <lineage>
        <taxon>Eukaryota</taxon>
        <taxon>Fungi</taxon>
        <taxon>Dikarya</taxon>
        <taxon>Ascomycota</taxon>
        <taxon>Pezizomycotina</taxon>
        <taxon>Dothideomycetes</taxon>
        <taxon>Pleosporomycetidae</taxon>
        <taxon>Venturiales</taxon>
        <taxon>Sympoventuriaceae</taxon>
        <taxon>Verruconis</taxon>
    </lineage>
</organism>
<dbReference type="OrthoDB" id="76038at2759"/>